<reference evidence="1 2" key="1">
    <citation type="submission" date="2020-08" db="EMBL/GenBank/DDBJ databases">
        <title>Description of novel Pseudomonas species.</title>
        <authorList>
            <person name="Duman M."/>
            <person name="Mulet M."/>
            <person name="Altun S."/>
            <person name="Saticioglu I.B."/>
            <person name="Lalucat J."/>
            <person name="Garcia-Valdes E."/>
        </authorList>
    </citation>
    <scope>NUCLEOTIDE SEQUENCE [LARGE SCALE GENOMIC DNA]</scope>
    <source>
        <strain evidence="1 2">P66</strain>
    </source>
</reference>
<dbReference type="Proteomes" id="UP000745663">
    <property type="component" value="Unassembled WGS sequence"/>
</dbReference>
<keyword evidence="2" id="KW-1185">Reference proteome</keyword>
<protein>
    <submittedName>
        <fullName evidence="1">Uncharacterized protein</fullName>
    </submittedName>
</protein>
<organism evidence="1 2">
    <name type="scientific">Pseudomonas arcuscaelestis</name>
    <dbReference type="NCBI Taxonomy" id="2710591"/>
    <lineage>
        <taxon>Bacteria</taxon>
        <taxon>Pseudomonadati</taxon>
        <taxon>Pseudomonadota</taxon>
        <taxon>Gammaproteobacteria</taxon>
        <taxon>Pseudomonadales</taxon>
        <taxon>Pseudomonadaceae</taxon>
        <taxon>Pseudomonas</taxon>
    </lineage>
</organism>
<comment type="caution">
    <text evidence="1">The sequence shown here is derived from an EMBL/GenBank/DDBJ whole genome shotgun (WGS) entry which is preliminary data.</text>
</comment>
<evidence type="ECO:0000313" key="2">
    <source>
        <dbReference type="Proteomes" id="UP000745663"/>
    </source>
</evidence>
<evidence type="ECO:0000313" key="1">
    <source>
        <dbReference type="EMBL" id="MBM5456573.1"/>
    </source>
</evidence>
<accession>A0ABS2BSI5</accession>
<dbReference type="EMBL" id="JACOPV010000002">
    <property type="protein sequence ID" value="MBM5456573.1"/>
    <property type="molecule type" value="Genomic_DNA"/>
</dbReference>
<dbReference type="RefSeq" id="WP_203481409.1">
    <property type="nucleotide sequence ID" value="NZ_JACOPV010000002.1"/>
</dbReference>
<proteinExistence type="predicted"/>
<gene>
    <name evidence="1" type="ORF">H8F21_03195</name>
</gene>
<name>A0ABS2BSI5_9PSED</name>
<sequence>MMKQSKQSALAQWRQDLQLAYQQLEPEERYDKALKAADTLLEAQMIDSREWRDLVKAANAYLFH</sequence>